<dbReference type="InParanoid" id="A0A077ZRF7"/>
<protein>
    <submittedName>
        <fullName evidence="1">Uncharacterized protein</fullName>
    </submittedName>
</protein>
<proteinExistence type="predicted"/>
<organism evidence="1 2">
    <name type="scientific">Stylonychia lemnae</name>
    <name type="common">Ciliate</name>
    <dbReference type="NCBI Taxonomy" id="5949"/>
    <lineage>
        <taxon>Eukaryota</taxon>
        <taxon>Sar</taxon>
        <taxon>Alveolata</taxon>
        <taxon>Ciliophora</taxon>
        <taxon>Intramacronucleata</taxon>
        <taxon>Spirotrichea</taxon>
        <taxon>Stichotrichia</taxon>
        <taxon>Sporadotrichida</taxon>
        <taxon>Oxytrichidae</taxon>
        <taxon>Stylonychinae</taxon>
        <taxon>Stylonychia</taxon>
    </lineage>
</organism>
<name>A0A077ZRF7_STYLE</name>
<dbReference type="InterPro" id="IPR036322">
    <property type="entry name" value="WD40_repeat_dom_sf"/>
</dbReference>
<dbReference type="AlphaFoldDB" id="A0A077ZRF7"/>
<sequence length="198" mass="23455">MESKTKGLKQVYNQFMNVTNAVVSKIVQLNDDKFLCGLFNAIGKFIKKSDYDYQFIQDNQRLITKGQITSIMLVNFRTIAYTDSNGHYLKIFDILKRYYKNSIKLSESPHIFRVQEYDYETNPFAFLKDEEKISLINLRNCQIIKIIDAKYNHLMSWNKNGSLINKRVASEDGKFYRLVDLQRDEKFFEIREIMIKAL</sequence>
<keyword evidence="2" id="KW-1185">Reference proteome</keyword>
<dbReference type="Proteomes" id="UP000039865">
    <property type="component" value="Unassembled WGS sequence"/>
</dbReference>
<accession>A0A077ZRF7</accession>
<evidence type="ECO:0000313" key="2">
    <source>
        <dbReference type="Proteomes" id="UP000039865"/>
    </source>
</evidence>
<evidence type="ECO:0000313" key="1">
    <source>
        <dbReference type="EMBL" id="CDW72039.1"/>
    </source>
</evidence>
<reference evidence="1 2" key="1">
    <citation type="submission" date="2014-06" db="EMBL/GenBank/DDBJ databases">
        <authorList>
            <person name="Swart Estienne"/>
        </authorList>
    </citation>
    <scope>NUCLEOTIDE SEQUENCE [LARGE SCALE GENOMIC DNA]</scope>
    <source>
        <strain evidence="1 2">130c</strain>
    </source>
</reference>
<gene>
    <name evidence="1" type="primary">Contig8624.g9204</name>
    <name evidence="1" type="ORF">STYLEM_992</name>
</gene>
<dbReference type="EMBL" id="CCKQ01000950">
    <property type="protein sequence ID" value="CDW72039.1"/>
    <property type="molecule type" value="Genomic_DNA"/>
</dbReference>
<dbReference type="SUPFAM" id="SSF50978">
    <property type="entry name" value="WD40 repeat-like"/>
    <property type="match status" value="1"/>
</dbReference>